<protein>
    <submittedName>
        <fullName evidence="2">Uncharacterized protein</fullName>
    </submittedName>
</protein>
<name>A0A857DEY0_9FIRM</name>
<evidence type="ECO:0000313" key="2">
    <source>
        <dbReference type="EMBL" id="QGZ99426.1"/>
    </source>
</evidence>
<sequence length="261" mass="29562">MSEIIESVVDATPVENVVDSQSIESEMPEINEQAEVVEPQQSKPVQSKEDNAKFAEVRRKAEIETREKAEQEYNAEIAQLYGSYGIKSLSDLKKAIAEQAEEQRKAELKDQGIDPEIVEKYVNETPAVKKANELIKQQEEQQRKTQDYIDFLDYFKTENDRDFNSATDEIPVEVWEANAKGKPLADAYSYHLTKQLKAKVAEMEAKLKADETNKANAETSVGSVTGNGEVKGSLTIEKINNMTDKERMAHWSEIKQVLKMK</sequence>
<organism evidence="2 3">
    <name type="scientific">Dehalobacter restrictus</name>
    <dbReference type="NCBI Taxonomy" id="55583"/>
    <lineage>
        <taxon>Bacteria</taxon>
        <taxon>Bacillati</taxon>
        <taxon>Bacillota</taxon>
        <taxon>Clostridia</taxon>
        <taxon>Eubacteriales</taxon>
        <taxon>Desulfitobacteriaceae</taxon>
        <taxon>Dehalobacter</taxon>
    </lineage>
</organism>
<dbReference type="AlphaFoldDB" id="A0A857DEY0"/>
<dbReference type="RefSeq" id="WP_158208114.1">
    <property type="nucleotide sequence ID" value="NZ_CP046996.1"/>
</dbReference>
<evidence type="ECO:0000256" key="1">
    <source>
        <dbReference type="SAM" id="Coils"/>
    </source>
</evidence>
<evidence type="ECO:0000313" key="3">
    <source>
        <dbReference type="Proteomes" id="UP000430508"/>
    </source>
</evidence>
<dbReference type="EMBL" id="CP046996">
    <property type="protein sequence ID" value="QGZ99426.1"/>
    <property type="molecule type" value="Genomic_DNA"/>
</dbReference>
<accession>A0A857DEY0</accession>
<gene>
    <name evidence="2" type="ORF">GQ588_01470</name>
</gene>
<dbReference type="Proteomes" id="UP000430508">
    <property type="component" value="Chromosome"/>
</dbReference>
<reference evidence="2 3" key="1">
    <citation type="submission" date="2019-12" db="EMBL/GenBank/DDBJ databases">
        <title>Sequence classification of anaerobic respiratory reductive dehalogenases: First we see many, then we see few.</title>
        <authorList>
            <person name="Molenda O."/>
            <person name="Puentes Jacome L.A."/>
            <person name="Cao X."/>
            <person name="Nesbo C.L."/>
            <person name="Tang S."/>
            <person name="Morson N."/>
            <person name="Patron J."/>
            <person name="Lomheim L."/>
            <person name="Wishart D.S."/>
            <person name="Edwards E.A."/>
        </authorList>
    </citation>
    <scope>NUCLEOTIDE SEQUENCE [LARGE SCALE GENOMIC DNA]</scope>
    <source>
        <strain evidence="2 3">12DCA</strain>
    </source>
</reference>
<feature type="coiled-coil region" evidence="1">
    <location>
        <begin position="193"/>
        <end position="220"/>
    </location>
</feature>
<feature type="coiled-coil region" evidence="1">
    <location>
        <begin position="52"/>
        <end position="109"/>
    </location>
</feature>
<keyword evidence="1" id="KW-0175">Coiled coil</keyword>
<proteinExistence type="predicted"/>